<dbReference type="SMART" id="SM00825">
    <property type="entry name" value="PKS_KS"/>
    <property type="match status" value="1"/>
</dbReference>
<evidence type="ECO:0000256" key="6">
    <source>
        <dbReference type="ARBA" id="ARBA00023098"/>
    </source>
</evidence>
<dbReference type="Gene3D" id="3.40.47.10">
    <property type="match status" value="1"/>
</dbReference>
<dbReference type="Gene3D" id="3.30.559.10">
    <property type="entry name" value="Chloramphenicol acetyltransferase-like domain"/>
    <property type="match status" value="1"/>
</dbReference>
<keyword evidence="6" id="KW-0443">Lipid metabolism</keyword>
<accession>A0A919K7S9</accession>
<keyword evidence="11" id="KW-1185">Reference proteome</keyword>
<organism evidence="10 11">
    <name type="scientific">Actinoplanes siamensis</name>
    <dbReference type="NCBI Taxonomy" id="1223317"/>
    <lineage>
        <taxon>Bacteria</taxon>
        <taxon>Bacillati</taxon>
        <taxon>Actinomycetota</taxon>
        <taxon>Actinomycetes</taxon>
        <taxon>Micromonosporales</taxon>
        <taxon>Micromonosporaceae</taxon>
        <taxon>Actinoplanes</taxon>
    </lineage>
</organism>
<keyword evidence="2" id="KW-0596">Phosphopantetheine</keyword>
<evidence type="ECO:0000256" key="7">
    <source>
        <dbReference type="ARBA" id="ARBA00023268"/>
    </source>
</evidence>
<keyword evidence="5" id="KW-0276">Fatty acid metabolism</keyword>
<dbReference type="Gene3D" id="1.10.1240.100">
    <property type="match status" value="1"/>
</dbReference>
<dbReference type="GO" id="GO:0005886">
    <property type="term" value="C:plasma membrane"/>
    <property type="evidence" value="ECO:0007669"/>
    <property type="project" value="TreeGrafter"/>
</dbReference>
<dbReference type="RefSeq" id="WP_203676023.1">
    <property type="nucleotide sequence ID" value="NZ_BOMW01000002.1"/>
</dbReference>
<dbReference type="FunFam" id="3.40.47.10:FF:000042">
    <property type="entry name" value="Polyketide synthase Pks13"/>
    <property type="match status" value="1"/>
</dbReference>
<evidence type="ECO:0000256" key="4">
    <source>
        <dbReference type="ARBA" id="ARBA00022679"/>
    </source>
</evidence>
<name>A0A919K7S9_9ACTN</name>
<dbReference type="GO" id="GO:0071770">
    <property type="term" value="P:DIM/DIP cell wall layer assembly"/>
    <property type="evidence" value="ECO:0007669"/>
    <property type="project" value="TreeGrafter"/>
</dbReference>
<dbReference type="PROSITE" id="PS52004">
    <property type="entry name" value="KS3_2"/>
    <property type="match status" value="1"/>
</dbReference>
<dbReference type="Pfam" id="PF22621">
    <property type="entry name" value="CurL-like_PKS_C"/>
    <property type="match status" value="1"/>
</dbReference>
<dbReference type="InterPro" id="IPR023213">
    <property type="entry name" value="CAT-like_dom_sf"/>
</dbReference>
<dbReference type="EMBL" id="BOMW01000002">
    <property type="protein sequence ID" value="GIF02526.1"/>
    <property type="molecule type" value="Genomic_DNA"/>
</dbReference>
<dbReference type="InterPro" id="IPR036736">
    <property type="entry name" value="ACP-like_sf"/>
</dbReference>
<evidence type="ECO:0000313" key="11">
    <source>
        <dbReference type="Proteomes" id="UP000629619"/>
    </source>
</evidence>
<feature type="domain" description="Ketosynthase family 3 (KS3)" evidence="9">
    <location>
        <begin position="6"/>
        <end position="433"/>
    </location>
</feature>
<dbReference type="Pfam" id="PF02801">
    <property type="entry name" value="Ketoacyl-synt_C"/>
    <property type="match status" value="1"/>
</dbReference>
<dbReference type="GO" id="GO:0004315">
    <property type="term" value="F:3-oxoacyl-[acyl-carrier-protein] synthase activity"/>
    <property type="evidence" value="ECO:0007669"/>
    <property type="project" value="InterPro"/>
</dbReference>
<dbReference type="Pfam" id="PF00668">
    <property type="entry name" value="Condensation"/>
    <property type="match status" value="1"/>
</dbReference>
<evidence type="ECO:0000313" key="10">
    <source>
        <dbReference type="EMBL" id="GIF02526.1"/>
    </source>
</evidence>
<dbReference type="CDD" id="cd00833">
    <property type="entry name" value="PKS"/>
    <property type="match status" value="1"/>
</dbReference>
<dbReference type="InterPro" id="IPR020806">
    <property type="entry name" value="PKS_PP-bd"/>
</dbReference>
<dbReference type="PROSITE" id="PS50075">
    <property type="entry name" value="CARRIER"/>
    <property type="match status" value="1"/>
</dbReference>
<comment type="caution">
    <text evidence="10">The sequence shown here is derived from an EMBL/GenBank/DDBJ whole genome shotgun (WGS) entry which is preliminary data.</text>
</comment>
<evidence type="ECO:0000259" key="9">
    <source>
        <dbReference type="PROSITE" id="PS52004"/>
    </source>
</evidence>
<feature type="domain" description="Carrier" evidence="8">
    <location>
        <begin position="562"/>
        <end position="636"/>
    </location>
</feature>
<dbReference type="GO" id="GO:0004312">
    <property type="term" value="F:fatty acid synthase activity"/>
    <property type="evidence" value="ECO:0007669"/>
    <property type="project" value="TreeGrafter"/>
</dbReference>
<dbReference type="GO" id="GO:0006633">
    <property type="term" value="P:fatty acid biosynthetic process"/>
    <property type="evidence" value="ECO:0007669"/>
    <property type="project" value="InterPro"/>
</dbReference>
<dbReference type="PANTHER" id="PTHR43775">
    <property type="entry name" value="FATTY ACID SYNTHASE"/>
    <property type="match status" value="1"/>
</dbReference>
<dbReference type="Proteomes" id="UP000629619">
    <property type="component" value="Unassembled WGS sequence"/>
</dbReference>
<dbReference type="InterPro" id="IPR001242">
    <property type="entry name" value="Condensation_dom"/>
</dbReference>
<keyword evidence="3" id="KW-0597">Phosphoprotein</keyword>
<evidence type="ECO:0000259" key="8">
    <source>
        <dbReference type="PROSITE" id="PS50075"/>
    </source>
</evidence>
<dbReference type="Pfam" id="PF00109">
    <property type="entry name" value="ketoacyl-synt"/>
    <property type="match status" value="1"/>
</dbReference>
<sequence>MSAGAAQPIAVIGMAGRFPQAGDVGEYWANLVAGRDCLEDLDERELRANGVPEQLLRHPGYVRRAATLAGFADFDAEFFGLAPATAAALDPQQRLFLESCWQALEDAACVPSRSGGAIAVFGAGSFTGYLHQHVLARHDAAQLFGGGTSLAVMEALSLADNNFLAARVAHALDLHGPVLTVQTACSSSLVAVHLACQSLLCGECDVALAGGMAVKVPHRVGYLYDVNAVMSPDGHCRPFDVAANGTVFGSGGGAVVLKRLPDAVADRDNVRAVIRGSAVNNDGSLKMGFSAPSMRMQSAVVAEALAVAGVEPGDLGYVEAHGTGTALGDPVEMAALRDALPAAGTCVVGSVKGNIGHLEAASGIAGLIKTVLALENGWIPGTAQFTAPHPELRVDDSPFRILADGTGWARRPRVAGVTSLGVGGTNAHVVVAEGPQRRQRPADERPRVLVLSARDRDALAGMRTALAAHLRSRPQIPLADVAHTLAVGRQQFDHRFVVSASTLSQACDLLESGHTQPELAAAAPDPEAMRVALPGYPLRRTRHWLEPAAAPAAGDRARVEPAASGQTAEVLTRLWRETLGVHDAEPGDDFFQRGGDSVMATRFASRARARGIDVRPRDLFDNPTLTSLIAQVRHKAPPAPPPVDEVDEEDVPLTPTQLLYLRAPGHRGMPVMFRLGPRADRALVRQAVAAVVARHDLLSLVPVRAHGVWRQERTEPARDLPTVTAGRDSLAAADTLLDLVGATSFVETGSDTFLVMVTNRVDQASVRILTEELTTAYRHLVTGHAVTLPASTPWARWARYTQTLTNDRSLLAELDHWTAVLDVAPDGLSVPGRPGPWRVLRQVTAADGLWAVRRRAQASGAQILLAAMGSAWQRLTGRATMTVDVLGDVRTANPAMELGRSVGPYSAIYPVTVHPAPDAVGAAGRSCRDVPRRGLGYGVLRYLYGPAAERFRELPEPAVLLAGPGPGGAAGRASRQPLSRVDVPAAPIGRHPVEVRWHTADGAFVVEWWHDPQRCDATSLVAWSEQTAAVLGTLASRT</sequence>
<comment type="cofactor">
    <cofactor evidence="1">
        <name>pantetheine 4'-phosphate</name>
        <dbReference type="ChEBI" id="CHEBI:47942"/>
    </cofactor>
</comment>
<dbReference type="InterPro" id="IPR009081">
    <property type="entry name" value="PP-bd_ACP"/>
</dbReference>
<protein>
    <recommendedName>
        <fullName evidence="12">Polyketide synthase</fullName>
    </recommendedName>
</protein>
<dbReference type="PROSITE" id="PS00606">
    <property type="entry name" value="KS3_1"/>
    <property type="match status" value="1"/>
</dbReference>
<evidence type="ECO:0000256" key="3">
    <source>
        <dbReference type="ARBA" id="ARBA00022553"/>
    </source>
</evidence>
<proteinExistence type="predicted"/>
<dbReference type="SUPFAM" id="SSF47336">
    <property type="entry name" value="ACP-like"/>
    <property type="match status" value="1"/>
</dbReference>
<dbReference type="InterPro" id="IPR014030">
    <property type="entry name" value="Ketoacyl_synth_N"/>
</dbReference>
<dbReference type="AlphaFoldDB" id="A0A919K7S9"/>
<dbReference type="Gene3D" id="3.30.559.30">
    <property type="entry name" value="Nonribosomal peptide synthetase, condensation domain"/>
    <property type="match status" value="1"/>
</dbReference>
<dbReference type="Pfam" id="PF00550">
    <property type="entry name" value="PP-binding"/>
    <property type="match status" value="1"/>
</dbReference>
<evidence type="ECO:0000256" key="2">
    <source>
        <dbReference type="ARBA" id="ARBA00022450"/>
    </source>
</evidence>
<dbReference type="Gene3D" id="1.10.1200.10">
    <property type="entry name" value="ACP-like"/>
    <property type="match status" value="1"/>
</dbReference>
<reference evidence="10" key="1">
    <citation type="submission" date="2021-01" db="EMBL/GenBank/DDBJ databases">
        <title>Whole genome shotgun sequence of Actinoplanes siamensis NBRC 109076.</title>
        <authorList>
            <person name="Komaki H."/>
            <person name="Tamura T."/>
        </authorList>
    </citation>
    <scope>NUCLEOTIDE SEQUENCE</scope>
    <source>
        <strain evidence="10">NBRC 109076</strain>
    </source>
</reference>
<dbReference type="GO" id="GO:0031177">
    <property type="term" value="F:phosphopantetheine binding"/>
    <property type="evidence" value="ECO:0007669"/>
    <property type="project" value="InterPro"/>
</dbReference>
<evidence type="ECO:0000256" key="5">
    <source>
        <dbReference type="ARBA" id="ARBA00022832"/>
    </source>
</evidence>
<dbReference type="SMART" id="SM00823">
    <property type="entry name" value="PKS_PP"/>
    <property type="match status" value="1"/>
</dbReference>
<dbReference type="InterPro" id="IPR050091">
    <property type="entry name" value="PKS_NRPS_Biosynth_Enz"/>
</dbReference>
<keyword evidence="7" id="KW-0511">Multifunctional enzyme</keyword>
<gene>
    <name evidence="10" type="ORF">Asi03nite_00640</name>
</gene>
<evidence type="ECO:0008006" key="12">
    <source>
        <dbReference type="Google" id="ProtNLM"/>
    </source>
</evidence>
<dbReference type="InterPro" id="IPR016039">
    <property type="entry name" value="Thiolase-like"/>
</dbReference>
<evidence type="ECO:0000256" key="1">
    <source>
        <dbReference type="ARBA" id="ARBA00001957"/>
    </source>
</evidence>
<dbReference type="PANTHER" id="PTHR43775:SF37">
    <property type="entry name" value="SI:DKEY-61P9.11"/>
    <property type="match status" value="1"/>
</dbReference>
<dbReference type="SUPFAM" id="SSF52777">
    <property type="entry name" value="CoA-dependent acyltransferases"/>
    <property type="match status" value="2"/>
</dbReference>
<dbReference type="InterPro" id="IPR018201">
    <property type="entry name" value="Ketoacyl_synth_AS"/>
</dbReference>
<dbReference type="InterPro" id="IPR014031">
    <property type="entry name" value="Ketoacyl_synth_C"/>
</dbReference>
<dbReference type="SUPFAM" id="SSF53901">
    <property type="entry name" value="Thiolase-like"/>
    <property type="match status" value="1"/>
</dbReference>
<dbReference type="GO" id="GO:0005737">
    <property type="term" value="C:cytoplasm"/>
    <property type="evidence" value="ECO:0007669"/>
    <property type="project" value="TreeGrafter"/>
</dbReference>
<keyword evidence="4" id="KW-0808">Transferase</keyword>
<dbReference type="InterPro" id="IPR020841">
    <property type="entry name" value="PKS_Beta-ketoAc_synthase_dom"/>
</dbReference>